<accession>A0A9Q9SUA8</accession>
<evidence type="ECO:0000313" key="2">
    <source>
        <dbReference type="EMBL" id="WAN69763.1"/>
    </source>
</evidence>
<dbReference type="Proteomes" id="UP000176944">
    <property type="component" value="Chromosome"/>
</dbReference>
<feature type="compositionally biased region" description="Basic and acidic residues" evidence="1">
    <location>
        <begin position="26"/>
        <end position="41"/>
    </location>
</feature>
<proteinExistence type="predicted"/>
<reference evidence="2" key="1">
    <citation type="journal article" date="2017" name="Proc. Natl. Acad. Sci. U.S.A.">
        <title>Comparative genomics uncovers the prolific and distinctive metabolic potential of the cyanobacterial genus Moorea.</title>
        <authorList>
            <person name="Leao T."/>
            <person name="Castelao G."/>
            <person name="Korobeynikov A."/>
            <person name="Monroe E.A."/>
            <person name="Podell S."/>
            <person name="Glukhov E."/>
            <person name="Allen E.E."/>
            <person name="Gerwick W.H."/>
            <person name="Gerwick L."/>
        </authorList>
    </citation>
    <scope>NUCLEOTIDE SEQUENCE</scope>
    <source>
        <strain evidence="2">JHB</strain>
    </source>
</reference>
<dbReference type="AlphaFoldDB" id="A0A9Q9SUA8"/>
<organism evidence="2">
    <name type="scientific">Moorena producens (strain JHB)</name>
    <dbReference type="NCBI Taxonomy" id="1454205"/>
    <lineage>
        <taxon>Bacteria</taxon>
        <taxon>Bacillati</taxon>
        <taxon>Cyanobacteriota</taxon>
        <taxon>Cyanophyceae</taxon>
        <taxon>Coleofasciculales</taxon>
        <taxon>Coleofasciculaceae</taxon>
        <taxon>Moorena</taxon>
    </lineage>
</organism>
<dbReference type="EMBL" id="CP017708">
    <property type="protein sequence ID" value="WAN69763.1"/>
    <property type="molecule type" value="Genomic_DNA"/>
</dbReference>
<evidence type="ECO:0000256" key="1">
    <source>
        <dbReference type="SAM" id="MobiDB-lite"/>
    </source>
</evidence>
<name>A0A9Q9SUA8_MOOP1</name>
<sequence length="41" mass="4354">MSEKPKPEKLAPPPTQATDNGAVGGHDTRAAKADRPTEIRN</sequence>
<feature type="region of interest" description="Disordered" evidence="1">
    <location>
        <begin position="1"/>
        <end position="41"/>
    </location>
</feature>
<reference evidence="2" key="2">
    <citation type="submission" date="2022-10" db="EMBL/GenBank/DDBJ databases">
        <authorList>
            <person name="Ngo T.-E."/>
        </authorList>
    </citation>
    <scope>NUCLEOTIDE SEQUENCE</scope>
    <source>
        <strain evidence="2">JHB</strain>
    </source>
</reference>
<protein>
    <submittedName>
        <fullName evidence="2">Uncharacterized protein</fullName>
    </submittedName>
</protein>
<gene>
    <name evidence="2" type="ORF">BJP36_37350</name>
</gene>